<evidence type="ECO:0000256" key="7">
    <source>
        <dbReference type="PROSITE-ProRule" id="PRU00134"/>
    </source>
</evidence>
<keyword evidence="6" id="KW-0862">Zinc</keyword>
<keyword evidence="4" id="KW-0479">Metal-binding</keyword>
<feature type="compositionally biased region" description="Polar residues" evidence="8">
    <location>
        <begin position="1067"/>
        <end position="1080"/>
    </location>
</feature>
<dbReference type="InterPro" id="IPR011989">
    <property type="entry name" value="ARM-like"/>
</dbReference>
<dbReference type="EMBL" id="KZ819321">
    <property type="protein sequence ID" value="PWN24191.1"/>
    <property type="molecule type" value="Genomic_DNA"/>
</dbReference>
<evidence type="ECO:0000256" key="3">
    <source>
        <dbReference type="ARBA" id="ARBA00022490"/>
    </source>
</evidence>
<feature type="compositionally biased region" description="Low complexity" evidence="8">
    <location>
        <begin position="252"/>
        <end position="303"/>
    </location>
</feature>
<keyword evidence="11" id="KW-1185">Reference proteome</keyword>
<accession>A0A316UIM8</accession>
<dbReference type="GeneID" id="37016491"/>
<organism evidence="10 11">
    <name type="scientific">Pseudomicrostroma glucosiphilum</name>
    <dbReference type="NCBI Taxonomy" id="1684307"/>
    <lineage>
        <taxon>Eukaryota</taxon>
        <taxon>Fungi</taxon>
        <taxon>Dikarya</taxon>
        <taxon>Basidiomycota</taxon>
        <taxon>Ustilaginomycotina</taxon>
        <taxon>Exobasidiomycetes</taxon>
        <taxon>Microstromatales</taxon>
        <taxon>Microstromatales incertae sedis</taxon>
        <taxon>Pseudomicrostroma</taxon>
    </lineage>
</organism>
<dbReference type="RefSeq" id="XP_025351351.1">
    <property type="nucleotide sequence ID" value="XM_025494757.1"/>
</dbReference>
<evidence type="ECO:0000256" key="1">
    <source>
        <dbReference type="ARBA" id="ARBA00004496"/>
    </source>
</evidence>
<dbReference type="Pfam" id="PF01753">
    <property type="entry name" value="zf-MYND"/>
    <property type="match status" value="1"/>
</dbReference>
<dbReference type="SUPFAM" id="SSF144232">
    <property type="entry name" value="HIT/MYND zinc finger-like"/>
    <property type="match status" value="1"/>
</dbReference>
<feature type="compositionally biased region" description="Polar residues" evidence="8">
    <location>
        <begin position="862"/>
        <end position="873"/>
    </location>
</feature>
<dbReference type="InterPro" id="IPR051664">
    <property type="entry name" value="MYND-type_zinc_finger"/>
</dbReference>
<proteinExistence type="inferred from homology"/>
<feature type="region of interest" description="Disordered" evidence="8">
    <location>
        <begin position="1163"/>
        <end position="1199"/>
    </location>
</feature>
<evidence type="ECO:0000256" key="4">
    <source>
        <dbReference type="ARBA" id="ARBA00022723"/>
    </source>
</evidence>
<feature type="region of interest" description="Disordered" evidence="8">
    <location>
        <begin position="1025"/>
        <end position="1080"/>
    </location>
</feature>
<evidence type="ECO:0000256" key="5">
    <source>
        <dbReference type="ARBA" id="ARBA00022771"/>
    </source>
</evidence>
<sequence length="1334" mass="144937">MVREFNFSNEANNRAAGTISAGLYERKALDCTVPLPLIVTLNNLAYLVANNRKIRELLCEDGGLERLIRILREVPKNNGSFTRPLHNKDLQPMWKWTTAFQCIVHLCIRGGVTVRERAVEAGIVPILVKVLESYLCFSDAMRAERKRVAEEKRQQRQGVETEDQRAERQQRARERERERREWERQASLIAAATANLGRRETTDTARRTPSRTVRPANGVERDPTAVPARPAPLDLAATTPQHSIQPLPSLPPASHSAPPSRSPTTSTSGRTSTTRAPMNSAASASTSAASSLQRPASASSSRIPAPLIIADSESQIGEAVAPQTPRRQAATLASSPRGMTFPVQPRAAEFTVLPDEINPTLSVPVPVAPLAAPSASAPPRPTAAAVLSNNTSHEDLAAGAWSGSEGAEEAEMSADGDDPDESEAERDSQVRGETSGARRDDAEERRTPRASRRALAPLLAAQHSIPEVRGADQLPATQEQDSGAAVGMSARSETVTPRAGVFDVSTAPSREDSHHHHHHHGRDRHATVTSRTRPILPTTYIAETFDPTDMAFREEEVLLSLQILAYLTKYSHIRALLRFPEMTRATNLHDLDVLWEKAETSSGTPLWQPGSPFHRSIYTIAERYTCRATRRDPSAEFIAGTTKLAPLIQYWAGVVMRNACRKDDRENDPHAGLRQCGNMLCGKWETQPREFAKCRRCKKAKFCSKICQSTSWQIGHKYWCSSISDDTESSRARGHRVDEDAAVPEVTNILGEAMQPRPAGQPGDEGEMNGEQRAVQGDDGQVQLQNQEVLREGPAESEDMDQAMAAPTPRQRNRGSSFARVPIARRPSVRDPSQSSSVPARIVSEAASINASDVSEDDEAEMTNSRPMQTSENDMSEHERGGPTAPLVGGFRFNAPPAPRRTDIAGRPLPPPVIAGTGMELAGRQGLDDDTIGIGDSDGHFDVRFNAAVVEDQFGRGDIDQITWRGQTPTQEVQEAHARHRAAHQPHQLFEPSNTDRSAFQGAETLEQGAEEYRNYSAPALTSQPLATSMSQQPTLHAPVPYSGRRFPSMSIESGPGSEAAHPLNEPSPSTGYSGTNLVPSSTISGRRAVSGAVPSSLTALEVSDPVARPLRGQHSGLHHHHSHGQHLNQHQHLIMRGGVAAGLMGRSATPSAYDLDSHLARGAAGSGSHRERPSSSDLPVRSVMGSASAMSSPLGGSMAHEAEEMANYLDEQATPHIERRDPIGSSSGISHQVQRHDESNAHGRPYSASYDKRRETSTTTDPHMHSRRPVEYQTSLLGNAAPSGSRTNITAPYASASASSASGRSSPDHMEMSPTMHARRVHQGDVDEQMNLD</sequence>
<feature type="region of interest" description="Disordered" evidence="8">
    <location>
        <begin position="749"/>
        <end position="771"/>
    </location>
</feature>
<feature type="compositionally biased region" description="Basic and acidic residues" evidence="8">
    <location>
        <begin position="162"/>
        <end position="184"/>
    </location>
</feature>
<feature type="compositionally biased region" description="Polar residues" evidence="8">
    <location>
        <begin position="1025"/>
        <end position="1035"/>
    </location>
</feature>
<evidence type="ECO:0000256" key="6">
    <source>
        <dbReference type="ARBA" id="ARBA00022833"/>
    </source>
</evidence>
<dbReference type="Gene3D" id="6.10.140.2220">
    <property type="match status" value="1"/>
</dbReference>
<feature type="compositionally biased region" description="Polar residues" evidence="8">
    <location>
        <begin position="1273"/>
        <end position="1291"/>
    </location>
</feature>
<dbReference type="GO" id="GO:1990304">
    <property type="term" value="C:MUB1-RAD6-UBR2 ubiquitin ligase complex"/>
    <property type="evidence" value="ECO:0007669"/>
    <property type="project" value="TreeGrafter"/>
</dbReference>
<comment type="similarity">
    <text evidence="2">Belongs to the MUB1/samB family.</text>
</comment>
<feature type="compositionally biased region" description="Acidic residues" evidence="8">
    <location>
        <begin position="406"/>
        <end position="424"/>
    </location>
</feature>
<dbReference type="GO" id="GO:0006511">
    <property type="term" value="P:ubiquitin-dependent protein catabolic process"/>
    <property type="evidence" value="ECO:0007669"/>
    <property type="project" value="TreeGrafter"/>
</dbReference>
<feature type="region of interest" description="Disordered" evidence="8">
    <location>
        <begin position="396"/>
        <end position="454"/>
    </location>
</feature>
<feature type="region of interest" description="Disordered" evidence="8">
    <location>
        <begin position="975"/>
        <end position="996"/>
    </location>
</feature>
<feature type="region of interest" description="Disordered" evidence="8">
    <location>
        <begin position="149"/>
        <end position="303"/>
    </location>
</feature>
<dbReference type="GO" id="GO:0008270">
    <property type="term" value="F:zinc ion binding"/>
    <property type="evidence" value="ECO:0007669"/>
    <property type="project" value="UniProtKB-KW"/>
</dbReference>
<evidence type="ECO:0000313" key="11">
    <source>
        <dbReference type="Proteomes" id="UP000245942"/>
    </source>
</evidence>
<name>A0A316UIM8_9BASI</name>
<reference evidence="10 11" key="1">
    <citation type="journal article" date="2018" name="Mol. Biol. Evol.">
        <title>Broad Genomic Sampling Reveals a Smut Pathogenic Ancestry of the Fungal Clade Ustilaginomycotina.</title>
        <authorList>
            <person name="Kijpornyongpan T."/>
            <person name="Mondo S.J."/>
            <person name="Barry K."/>
            <person name="Sandor L."/>
            <person name="Lee J."/>
            <person name="Lipzen A."/>
            <person name="Pangilinan J."/>
            <person name="LaButti K."/>
            <person name="Hainaut M."/>
            <person name="Henrissat B."/>
            <person name="Grigoriev I.V."/>
            <person name="Spatafora J.W."/>
            <person name="Aime M.C."/>
        </authorList>
    </citation>
    <scope>NUCLEOTIDE SEQUENCE [LARGE SCALE GENOMIC DNA]</scope>
    <source>
        <strain evidence="10 11">MCA 4718</strain>
    </source>
</reference>
<feature type="region of interest" description="Disordered" evidence="8">
    <location>
        <begin position="792"/>
        <end position="887"/>
    </location>
</feature>
<dbReference type="Proteomes" id="UP000245942">
    <property type="component" value="Unassembled WGS sequence"/>
</dbReference>
<dbReference type="PANTHER" id="PTHR47442:SF1">
    <property type="entry name" value="MYND-TYPE ZINC FINGER PROTEIN MUB1"/>
    <property type="match status" value="1"/>
</dbReference>
<dbReference type="Gene3D" id="1.25.10.10">
    <property type="entry name" value="Leucine-rich Repeat Variant"/>
    <property type="match status" value="1"/>
</dbReference>
<feature type="domain" description="MYND-type" evidence="9">
    <location>
        <begin position="678"/>
        <end position="720"/>
    </location>
</feature>
<dbReference type="InterPro" id="IPR002893">
    <property type="entry name" value="Znf_MYND"/>
</dbReference>
<feature type="compositionally biased region" description="Basic and acidic residues" evidence="8">
    <location>
        <begin position="425"/>
        <end position="447"/>
    </location>
</feature>
<feature type="region of interest" description="Disordered" evidence="8">
    <location>
        <begin position="1219"/>
        <end position="1334"/>
    </location>
</feature>
<gene>
    <name evidence="10" type="ORF">BCV69DRAFT_310027</name>
</gene>
<feature type="region of interest" description="Disordered" evidence="8">
    <location>
        <begin position="1110"/>
        <end position="1131"/>
    </location>
</feature>
<protein>
    <recommendedName>
        <fullName evidence="9">MYND-type domain-containing protein</fullName>
    </recommendedName>
</protein>
<keyword evidence="5 7" id="KW-0863">Zinc-finger</keyword>
<keyword evidence="3" id="KW-0963">Cytoplasm</keyword>
<dbReference type="PANTHER" id="PTHR47442">
    <property type="entry name" value="MYND-TYPE ZINC FINGER PROTEIN MUB1"/>
    <property type="match status" value="1"/>
</dbReference>
<feature type="region of interest" description="Disordered" evidence="8">
    <location>
        <begin position="318"/>
        <end position="340"/>
    </location>
</feature>
<feature type="compositionally biased region" description="Low complexity" evidence="8">
    <location>
        <begin position="1295"/>
        <end position="1306"/>
    </location>
</feature>
<feature type="compositionally biased region" description="Basic and acidic residues" evidence="8">
    <location>
        <begin position="1251"/>
        <end position="1271"/>
    </location>
</feature>
<evidence type="ECO:0000259" key="9">
    <source>
        <dbReference type="PROSITE" id="PS50865"/>
    </source>
</evidence>
<dbReference type="OrthoDB" id="5594178at2759"/>
<evidence type="ECO:0000256" key="8">
    <source>
        <dbReference type="SAM" id="MobiDB-lite"/>
    </source>
</evidence>
<evidence type="ECO:0000256" key="2">
    <source>
        <dbReference type="ARBA" id="ARBA00010655"/>
    </source>
</evidence>
<dbReference type="GO" id="GO:0007163">
    <property type="term" value="P:establishment or maintenance of cell polarity"/>
    <property type="evidence" value="ECO:0007669"/>
    <property type="project" value="TreeGrafter"/>
</dbReference>
<dbReference type="GO" id="GO:0005737">
    <property type="term" value="C:cytoplasm"/>
    <property type="evidence" value="ECO:0007669"/>
    <property type="project" value="UniProtKB-SubCell"/>
</dbReference>
<feature type="region of interest" description="Disordered" evidence="8">
    <location>
        <begin position="507"/>
        <end position="529"/>
    </location>
</feature>
<comment type="subcellular location">
    <subcellularLocation>
        <location evidence="1">Cytoplasm</location>
    </subcellularLocation>
</comment>
<dbReference type="PROSITE" id="PS50865">
    <property type="entry name" value="ZF_MYND_2"/>
    <property type="match status" value="1"/>
</dbReference>
<feature type="region of interest" description="Disordered" evidence="8">
    <location>
        <begin position="476"/>
        <end position="495"/>
    </location>
</feature>
<evidence type="ECO:0000313" key="10">
    <source>
        <dbReference type="EMBL" id="PWN24191.1"/>
    </source>
</evidence>
<feature type="compositionally biased region" description="Basic and acidic residues" evidence="8">
    <location>
        <begin position="197"/>
        <end position="206"/>
    </location>
</feature>